<accession>A0A327LXE0</accession>
<evidence type="ECO:0000256" key="3">
    <source>
        <dbReference type="ARBA" id="ARBA00022475"/>
    </source>
</evidence>
<dbReference type="EMBL" id="QLIX01000053">
    <property type="protein sequence ID" value="RAI54532.1"/>
    <property type="molecule type" value="Genomic_DNA"/>
</dbReference>
<evidence type="ECO:0000256" key="1">
    <source>
        <dbReference type="ARBA" id="ARBA00004651"/>
    </source>
</evidence>
<dbReference type="InterPro" id="IPR051907">
    <property type="entry name" value="DoxX-like_oxidoreductase"/>
</dbReference>
<evidence type="ECO:0000256" key="5">
    <source>
        <dbReference type="ARBA" id="ARBA00022989"/>
    </source>
</evidence>
<sequence>MTWRRVLRTEATGWTLLVRLLVGAVVFLPEGLQKFLFPEILGAGRFARIGIPWPDLMGPLVGGVETICGALIILGLFTRLAAIPLIVVMVVALVSTKLPILLGHDVGLFKLPADMKRLGFWSAQHEARADLTMLLGCIYLLIVGGGRWSVDARLSEVADTAPHASRHEARRI</sequence>
<dbReference type="GO" id="GO:0005886">
    <property type="term" value="C:plasma membrane"/>
    <property type="evidence" value="ECO:0007669"/>
    <property type="project" value="UniProtKB-SubCell"/>
</dbReference>
<dbReference type="PANTHER" id="PTHR33452">
    <property type="entry name" value="OXIDOREDUCTASE CATD-RELATED"/>
    <property type="match status" value="1"/>
</dbReference>
<keyword evidence="4 7" id="KW-0812">Transmembrane</keyword>
<comment type="similarity">
    <text evidence="2">Belongs to the DoxX family.</text>
</comment>
<comment type="subcellular location">
    <subcellularLocation>
        <location evidence="1">Cell membrane</location>
        <topology evidence="1">Multi-pass membrane protein</topology>
    </subcellularLocation>
</comment>
<dbReference type="InterPro" id="IPR032808">
    <property type="entry name" value="DoxX"/>
</dbReference>
<evidence type="ECO:0000313" key="8">
    <source>
        <dbReference type="EMBL" id="RAI54532.1"/>
    </source>
</evidence>
<evidence type="ECO:0000256" key="7">
    <source>
        <dbReference type="SAM" id="Phobius"/>
    </source>
</evidence>
<feature type="transmembrane region" description="Helical" evidence="7">
    <location>
        <begin position="12"/>
        <end position="29"/>
    </location>
</feature>
<feature type="transmembrane region" description="Helical" evidence="7">
    <location>
        <begin position="131"/>
        <end position="150"/>
    </location>
</feature>
<evidence type="ECO:0000256" key="2">
    <source>
        <dbReference type="ARBA" id="ARBA00006679"/>
    </source>
</evidence>
<dbReference type="PANTHER" id="PTHR33452:SF1">
    <property type="entry name" value="INNER MEMBRANE PROTEIN YPHA-RELATED"/>
    <property type="match status" value="1"/>
</dbReference>
<feature type="transmembrane region" description="Helical" evidence="7">
    <location>
        <begin position="56"/>
        <end position="77"/>
    </location>
</feature>
<evidence type="ECO:0000256" key="6">
    <source>
        <dbReference type="ARBA" id="ARBA00023136"/>
    </source>
</evidence>
<keyword evidence="5 7" id="KW-1133">Transmembrane helix</keyword>
<dbReference type="Pfam" id="PF07681">
    <property type="entry name" value="DoxX"/>
    <property type="match status" value="1"/>
</dbReference>
<evidence type="ECO:0000313" key="9">
    <source>
        <dbReference type="Proteomes" id="UP000249065"/>
    </source>
</evidence>
<dbReference type="OrthoDB" id="121744at2"/>
<protein>
    <submittedName>
        <fullName evidence="8">DoxX family protein</fullName>
    </submittedName>
</protein>
<keyword evidence="9" id="KW-1185">Reference proteome</keyword>
<comment type="caution">
    <text evidence="8">The sequence shown here is derived from an EMBL/GenBank/DDBJ whole genome shotgun (WGS) entry which is preliminary data.</text>
</comment>
<reference evidence="9" key="1">
    <citation type="submission" date="2018-06" db="EMBL/GenBank/DDBJ databases">
        <authorList>
            <person name="Khan S.A."/>
        </authorList>
    </citation>
    <scope>NUCLEOTIDE SEQUENCE [LARGE SCALE GENOMIC DNA]</scope>
    <source>
        <strain evidence="9">DB-1506</strain>
    </source>
</reference>
<dbReference type="Proteomes" id="UP000249065">
    <property type="component" value="Unassembled WGS sequence"/>
</dbReference>
<dbReference type="AlphaFoldDB" id="A0A327LXE0"/>
<dbReference type="RefSeq" id="WP_111472832.1">
    <property type="nucleotide sequence ID" value="NZ_QLIX01000053.1"/>
</dbReference>
<evidence type="ECO:0000256" key="4">
    <source>
        <dbReference type="ARBA" id="ARBA00022692"/>
    </source>
</evidence>
<gene>
    <name evidence="8" type="ORF">DOO78_26230</name>
</gene>
<proteinExistence type="inferred from homology"/>
<keyword evidence="6 7" id="KW-0472">Membrane</keyword>
<keyword evidence="3" id="KW-1003">Cell membrane</keyword>
<feature type="transmembrane region" description="Helical" evidence="7">
    <location>
        <begin position="82"/>
        <end position="102"/>
    </location>
</feature>
<organism evidence="8 9">
    <name type="scientific">Roseicella frigidaeris</name>
    <dbReference type="NCBI Taxonomy" id="2230885"/>
    <lineage>
        <taxon>Bacteria</taxon>
        <taxon>Pseudomonadati</taxon>
        <taxon>Pseudomonadota</taxon>
        <taxon>Alphaproteobacteria</taxon>
        <taxon>Acetobacterales</taxon>
        <taxon>Roseomonadaceae</taxon>
        <taxon>Roseicella</taxon>
    </lineage>
</organism>
<name>A0A327LXE0_9PROT</name>